<dbReference type="GO" id="GO:0046656">
    <property type="term" value="P:folic acid biosynthetic process"/>
    <property type="evidence" value="ECO:0007669"/>
    <property type="project" value="UniProtKB-KW"/>
</dbReference>
<dbReference type="InterPro" id="IPR043134">
    <property type="entry name" value="GTP-CH-I_N"/>
</dbReference>
<dbReference type="Gene3D" id="3.30.1130.10">
    <property type="match status" value="1"/>
</dbReference>
<dbReference type="InterPro" id="IPR001474">
    <property type="entry name" value="GTP_CycHdrlase_I"/>
</dbReference>
<dbReference type="SUPFAM" id="SSF55620">
    <property type="entry name" value="Tetrahydrobiopterin biosynthesis enzymes-like"/>
    <property type="match status" value="1"/>
</dbReference>
<evidence type="ECO:0000256" key="2">
    <source>
        <dbReference type="ARBA" id="ARBA00008085"/>
    </source>
</evidence>
<evidence type="ECO:0000256" key="4">
    <source>
        <dbReference type="ARBA" id="ARBA00017272"/>
    </source>
</evidence>
<dbReference type="EC" id="3.5.4.16" evidence="3"/>
<evidence type="ECO:0000313" key="9">
    <source>
        <dbReference type="EMBL" id="UTX43095.1"/>
    </source>
</evidence>
<proteinExistence type="inferred from homology"/>
<evidence type="ECO:0000256" key="3">
    <source>
        <dbReference type="ARBA" id="ARBA00012715"/>
    </source>
</evidence>
<evidence type="ECO:0000256" key="1">
    <source>
        <dbReference type="ARBA" id="ARBA00005080"/>
    </source>
</evidence>
<organism evidence="9 10">
    <name type="scientific">Encephalitozoon hellem</name>
    <name type="common">Microsporidian parasite</name>
    <dbReference type="NCBI Taxonomy" id="27973"/>
    <lineage>
        <taxon>Eukaryota</taxon>
        <taxon>Fungi</taxon>
        <taxon>Fungi incertae sedis</taxon>
        <taxon>Microsporidia</taxon>
        <taxon>Unikaryonidae</taxon>
        <taxon>Encephalitozoon</taxon>
    </lineage>
</organism>
<dbReference type="GO" id="GO:0006729">
    <property type="term" value="P:tetrahydrobiopterin biosynthetic process"/>
    <property type="evidence" value="ECO:0007669"/>
    <property type="project" value="TreeGrafter"/>
</dbReference>
<evidence type="ECO:0000256" key="7">
    <source>
        <dbReference type="ARBA" id="ARBA00030854"/>
    </source>
</evidence>
<feature type="domain" description="GTP cyclohydrolase I" evidence="8">
    <location>
        <begin position="28"/>
        <end position="205"/>
    </location>
</feature>
<dbReference type="GO" id="GO:0003934">
    <property type="term" value="F:GTP cyclohydrolase I activity"/>
    <property type="evidence" value="ECO:0007669"/>
    <property type="project" value="UniProtKB-EC"/>
</dbReference>
<dbReference type="GO" id="GO:0046654">
    <property type="term" value="P:tetrahydrofolate biosynthetic process"/>
    <property type="evidence" value="ECO:0007669"/>
    <property type="project" value="InterPro"/>
</dbReference>
<dbReference type="InterPro" id="IPR020602">
    <property type="entry name" value="GTP_CycHdrlase_I_dom"/>
</dbReference>
<evidence type="ECO:0000259" key="8">
    <source>
        <dbReference type="Pfam" id="PF01227"/>
    </source>
</evidence>
<dbReference type="Gene3D" id="1.10.286.10">
    <property type="match status" value="1"/>
</dbReference>
<protein>
    <recommendedName>
        <fullName evidence="4">GTP cyclohydrolase 1</fullName>
        <ecNumber evidence="3">3.5.4.16</ecNumber>
    </recommendedName>
    <alternativeName>
        <fullName evidence="7">GTP cyclohydrolase I</fullName>
    </alternativeName>
</protein>
<sequence length="222" mass="24951">MKAFPLSSRTDGPLSEQEKMQMIERASKAYGAFMEALGIDYKENPHTIDTPLRVSKAWVNDIAASLYTPPPQITIFDNTQGYEDLLFHGPIPIKSICSHHHSPFIGEAYVAYIPQKEGKIIGLSKLNRIVEFHARMPQLQEDLTLSIWTSIDQFCKGNRGVACVVTAAHFCLCSRGVNHHGCRTRTSKLSGDFIERPETKQEFDSFMATSIKSFPYPMHSSL</sequence>
<comment type="pathway">
    <text evidence="1">Cofactor biosynthesis; 7,8-dihydroneopterin triphosphate biosynthesis; 7,8-dihydroneopterin triphosphate from GTP: step 1/1.</text>
</comment>
<dbReference type="Proteomes" id="UP001059546">
    <property type="component" value="Chromosome V"/>
</dbReference>
<accession>A0A9Q9C3X7</accession>
<dbReference type="GO" id="GO:0008270">
    <property type="term" value="F:zinc ion binding"/>
    <property type="evidence" value="ECO:0007669"/>
    <property type="project" value="TreeGrafter"/>
</dbReference>
<keyword evidence="5" id="KW-0378">Hydrolase</keyword>
<dbReference type="Pfam" id="PF01227">
    <property type="entry name" value="GTP_cyclohydroI"/>
    <property type="match status" value="1"/>
</dbReference>
<evidence type="ECO:0000256" key="6">
    <source>
        <dbReference type="ARBA" id="ARBA00022909"/>
    </source>
</evidence>
<dbReference type="GO" id="GO:0005737">
    <property type="term" value="C:cytoplasm"/>
    <property type="evidence" value="ECO:0007669"/>
    <property type="project" value="TreeGrafter"/>
</dbReference>
<evidence type="ECO:0000313" key="10">
    <source>
        <dbReference type="Proteomes" id="UP001059546"/>
    </source>
</evidence>
<comment type="similarity">
    <text evidence="2">Belongs to the GTP cyclohydrolase I family.</text>
</comment>
<dbReference type="PANTHER" id="PTHR11109">
    <property type="entry name" value="GTP CYCLOHYDROLASE I"/>
    <property type="match status" value="1"/>
</dbReference>
<keyword evidence="6" id="KW-0289">Folate biosynthesis</keyword>
<name>A0A9Q9C3X7_ENCHE</name>
<evidence type="ECO:0000256" key="5">
    <source>
        <dbReference type="ARBA" id="ARBA00022801"/>
    </source>
</evidence>
<dbReference type="AlphaFoldDB" id="A0A9Q9C3X7"/>
<dbReference type="EMBL" id="CP075151">
    <property type="protein sequence ID" value="UTX43095.1"/>
    <property type="molecule type" value="Genomic_DNA"/>
</dbReference>
<dbReference type="GO" id="GO:0005525">
    <property type="term" value="F:GTP binding"/>
    <property type="evidence" value="ECO:0007669"/>
    <property type="project" value="TreeGrafter"/>
</dbReference>
<gene>
    <name evidence="9" type="ORF">GPU96_05g08340</name>
</gene>
<dbReference type="PANTHER" id="PTHR11109:SF7">
    <property type="entry name" value="GTP CYCLOHYDROLASE 1"/>
    <property type="match status" value="1"/>
</dbReference>
<reference evidence="9" key="1">
    <citation type="submission" date="2021-05" db="EMBL/GenBank/DDBJ databases">
        <title>Encephalitozoon hellem ATCC 50604 Complete Genome.</title>
        <authorList>
            <person name="Mascarenhas dos Santos A.C."/>
            <person name="Julian A.T."/>
            <person name="Pombert J.-F."/>
        </authorList>
    </citation>
    <scope>NUCLEOTIDE SEQUENCE</scope>
    <source>
        <strain evidence="9">ATCC 50604</strain>
    </source>
</reference>
<dbReference type="InterPro" id="IPR043133">
    <property type="entry name" value="GTP-CH-I_C/QueF"/>
</dbReference>